<gene>
    <name evidence="1" type="ORF">AVEN_88208_1</name>
</gene>
<protein>
    <submittedName>
        <fullName evidence="1">Uncharacterized protein</fullName>
    </submittedName>
</protein>
<evidence type="ECO:0000313" key="1">
    <source>
        <dbReference type="EMBL" id="GBM69699.1"/>
    </source>
</evidence>
<reference evidence="1 2" key="1">
    <citation type="journal article" date="2019" name="Sci. Rep.">
        <title>Orb-weaving spider Araneus ventricosus genome elucidates the spidroin gene catalogue.</title>
        <authorList>
            <person name="Kono N."/>
            <person name="Nakamura H."/>
            <person name="Ohtoshi R."/>
            <person name="Moran D.A.P."/>
            <person name="Shinohara A."/>
            <person name="Yoshida Y."/>
            <person name="Fujiwara M."/>
            <person name="Mori M."/>
            <person name="Tomita M."/>
            <person name="Arakawa K."/>
        </authorList>
    </citation>
    <scope>NUCLEOTIDE SEQUENCE [LARGE SCALE GENOMIC DNA]</scope>
</reference>
<comment type="caution">
    <text evidence="1">The sequence shown here is derived from an EMBL/GenBank/DDBJ whole genome shotgun (WGS) entry which is preliminary data.</text>
</comment>
<accession>A0A4Y2HXK6</accession>
<name>A0A4Y2HXK6_ARAVE</name>
<sequence length="117" mass="13541">MGKIMRSWKEIIKLISEVPRGPTFEKVLNGERNTNKPISVKPVKSNVLIVKPLMKSTFENTKKRIVNELVLKNLHVKVKRMNKILNSGLVVETEDDRNLKKLIQELNKIDQLKKDIV</sequence>
<dbReference type="OrthoDB" id="8122238at2759"/>
<organism evidence="1 2">
    <name type="scientific">Araneus ventricosus</name>
    <name type="common">Orbweaver spider</name>
    <name type="synonym">Epeira ventricosa</name>
    <dbReference type="NCBI Taxonomy" id="182803"/>
    <lineage>
        <taxon>Eukaryota</taxon>
        <taxon>Metazoa</taxon>
        <taxon>Ecdysozoa</taxon>
        <taxon>Arthropoda</taxon>
        <taxon>Chelicerata</taxon>
        <taxon>Arachnida</taxon>
        <taxon>Araneae</taxon>
        <taxon>Araneomorphae</taxon>
        <taxon>Entelegynae</taxon>
        <taxon>Araneoidea</taxon>
        <taxon>Araneidae</taxon>
        <taxon>Araneus</taxon>
    </lineage>
</organism>
<dbReference type="Proteomes" id="UP000499080">
    <property type="component" value="Unassembled WGS sequence"/>
</dbReference>
<proteinExistence type="predicted"/>
<evidence type="ECO:0000313" key="2">
    <source>
        <dbReference type="Proteomes" id="UP000499080"/>
    </source>
</evidence>
<keyword evidence="2" id="KW-1185">Reference proteome</keyword>
<dbReference type="EMBL" id="BGPR01002209">
    <property type="protein sequence ID" value="GBM69699.1"/>
    <property type="molecule type" value="Genomic_DNA"/>
</dbReference>
<dbReference type="AlphaFoldDB" id="A0A4Y2HXK6"/>